<keyword evidence="2" id="KW-1185">Reference proteome</keyword>
<evidence type="ECO:0000313" key="2">
    <source>
        <dbReference type="Proteomes" id="UP001183629"/>
    </source>
</evidence>
<reference evidence="1 2" key="1">
    <citation type="submission" date="2023-07" db="EMBL/GenBank/DDBJ databases">
        <title>Sequencing the genomes of 1000 actinobacteria strains.</title>
        <authorList>
            <person name="Klenk H.-P."/>
        </authorList>
    </citation>
    <scope>NUCLEOTIDE SEQUENCE [LARGE SCALE GENOMIC DNA]</scope>
    <source>
        <strain evidence="1 2">DSM 44711</strain>
    </source>
</reference>
<dbReference type="AlphaFoldDB" id="A0AAE4CQF1"/>
<organism evidence="1 2">
    <name type="scientific">Catenuloplanes niger</name>
    <dbReference type="NCBI Taxonomy" id="587534"/>
    <lineage>
        <taxon>Bacteria</taxon>
        <taxon>Bacillati</taxon>
        <taxon>Actinomycetota</taxon>
        <taxon>Actinomycetes</taxon>
        <taxon>Micromonosporales</taxon>
        <taxon>Micromonosporaceae</taxon>
        <taxon>Catenuloplanes</taxon>
    </lineage>
</organism>
<dbReference type="RefSeq" id="WP_310409491.1">
    <property type="nucleotide sequence ID" value="NZ_JAVDYC010000001.1"/>
</dbReference>
<dbReference type="InterPro" id="IPR011990">
    <property type="entry name" value="TPR-like_helical_dom_sf"/>
</dbReference>
<accession>A0AAE4CQF1</accession>
<name>A0AAE4CQF1_9ACTN</name>
<dbReference type="EMBL" id="JAVDYC010000001">
    <property type="protein sequence ID" value="MDR7320830.1"/>
    <property type="molecule type" value="Genomic_DNA"/>
</dbReference>
<dbReference type="Gene3D" id="1.25.40.10">
    <property type="entry name" value="Tetratricopeptide repeat domain"/>
    <property type="match status" value="1"/>
</dbReference>
<proteinExistence type="predicted"/>
<protein>
    <submittedName>
        <fullName evidence="1">Tetratricopeptide (TPR) repeat protein</fullName>
    </submittedName>
</protein>
<gene>
    <name evidence="1" type="ORF">J2S44_001080</name>
</gene>
<sequence length="360" mass="38701">MLTRRALLAAAIEATTGSTLTDPLLRWLDLGQNGLAAVDPASRSGRINLGAVNAVERAIQHCVASDTAVGGGLSREAALGQLKWAVDLLDESSYDGETGNRMLAAIAKLSGEIGYMSHDAGMNGPAQRYFVYGLQAARESTDERAPLVVVAILGDMVRQLRTLGDLAGAERLIEVALAQLPNDQAFHSVRAMLWSVKGRVLAGMGASRSTEACAAIDLAFELSADATSVQPPEWLGSVFYYLGEPELRSHASDAYLDLAPHRPELAAKAEAQAVDALHGWDIAFVRERGYSLIDLTRARFAQGELEQACNDGRSAIEMTAQVPSSMRLRAYLSTLESESAPYRGEKAVDEFRDELRLALV</sequence>
<evidence type="ECO:0000313" key="1">
    <source>
        <dbReference type="EMBL" id="MDR7320830.1"/>
    </source>
</evidence>
<comment type="caution">
    <text evidence="1">The sequence shown here is derived from an EMBL/GenBank/DDBJ whole genome shotgun (WGS) entry which is preliminary data.</text>
</comment>
<dbReference type="Proteomes" id="UP001183629">
    <property type="component" value="Unassembled WGS sequence"/>
</dbReference>